<evidence type="ECO:0008006" key="4">
    <source>
        <dbReference type="Google" id="ProtNLM"/>
    </source>
</evidence>
<dbReference type="EMBL" id="BMLK01000001">
    <property type="protein sequence ID" value="GGN41219.1"/>
    <property type="molecule type" value="Genomic_DNA"/>
</dbReference>
<sequence length="215" mass="22981">MSQEAIQIRNRRQHFAAPGGSHDRLVGFLAKALPALIGLVAAVMILVPLSPRGEISFLLDRNKVAVTTDRIKLQDAAYMGQDDQGRDFKVTAGTAVQKSAETPIVEMLDLAANMSLQDGPAQIKAPRGAYNYDTETIDIAGPVQFSAPDGYRMSTSKVAVDLKQKVAVASGGVEGAVTTGTFKADSMKADLENRTVTLEGNARLQMTPGKLRIPK</sequence>
<dbReference type="InterPro" id="IPR010664">
    <property type="entry name" value="LipoPS_assembly_LptC-rel"/>
</dbReference>
<dbReference type="Gene3D" id="2.60.450.10">
    <property type="entry name" value="Lipopolysaccharide (LPS) transport protein A like domain"/>
    <property type="match status" value="1"/>
</dbReference>
<organism evidence="2 3">
    <name type="scientific">Novosphingobium indicum</name>
    <dbReference type="NCBI Taxonomy" id="462949"/>
    <lineage>
        <taxon>Bacteria</taxon>
        <taxon>Pseudomonadati</taxon>
        <taxon>Pseudomonadota</taxon>
        <taxon>Alphaproteobacteria</taxon>
        <taxon>Sphingomonadales</taxon>
        <taxon>Sphingomonadaceae</taxon>
        <taxon>Novosphingobium</taxon>
    </lineage>
</organism>
<reference evidence="3" key="1">
    <citation type="journal article" date="2019" name="Int. J. Syst. Evol. Microbiol.">
        <title>The Global Catalogue of Microorganisms (GCM) 10K type strain sequencing project: providing services to taxonomists for standard genome sequencing and annotation.</title>
        <authorList>
            <consortium name="The Broad Institute Genomics Platform"/>
            <consortium name="The Broad Institute Genome Sequencing Center for Infectious Disease"/>
            <person name="Wu L."/>
            <person name="Ma J."/>
        </authorList>
    </citation>
    <scope>NUCLEOTIDE SEQUENCE [LARGE SCALE GENOMIC DNA]</scope>
    <source>
        <strain evidence="3">CGMCC 1.6784</strain>
    </source>
</reference>
<dbReference type="InterPro" id="IPR026265">
    <property type="entry name" value="LptC"/>
</dbReference>
<proteinExistence type="predicted"/>
<dbReference type="Pfam" id="PF06835">
    <property type="entry name" value="LptC"/>
    <property type="match status" value="1"/>
</dbReference>
<gene>
    <name evidence="2" type="ORF">GCM10011349_03020</name>
</gene>
<evidence type="ECO:0000313" key="2">
    <source>
        <dbReference type="EMBL" id="GGN41219.1"/>
    </source>
</evidence>
<keyword evidence="1" id="KW-0812">Transmembrane</keyword>
<dbReference type="RefSeq" id="WP_188817524.1">
    <property type="nucleotide sequence ID" value="NZ_BMLK01000001.1"/>
</dbReference>
<dbReference type="NCBIfam" id="TIGR04409">
    <property type="entry name" value="LptC_YrbK"/>
    <property type="match status" value="1"/>
</dbReference>
<feature type="transmembrane region" description="Helical" evidence="1">
    <location>
        <begin position="28"/>
        <end position="49"/>
    </location>
</feature>
<keyword evidence="3" id="KW-1185">Reference proteome</keyword>
<name>A0ABQ2J754_9SPHN</name>
<protein>
    <recommendedName>
        <fullName evidence="4">LPS export ABC transporter periplasmic protein LptC</fullName>
    </recommendedName>
</protein>
<keyword evidence="1" id="KW-0472">Membrane</keyword>
<evidence type="ECO:0000313" key="3">
    <source>
        <dbReference type="Proteomes" id="UP000605099"/>
    </source>
</evidence>
<accession>A0ABQ2J754</accession>
<comment type="caution">
    <text evidence="2">The sequence shown here is derived from an EMBL/GenBank/DDBJ whole genome shotgun (WGS) entry which is preliminary data.</text>
</comment>
<evidence type="ECO:0000256" key="1">
    <source>
        <dbReference type="SAM" id="Phobius"/>
    </source>
</evidence>
<keyword evidence="1" id="KW-1133">Transmembrane helix</keyword>
<dbReference type="Proteomes" id="UP000605099">
    <property type="component" value="Unassembled WGS sequence"/>
</dbReference>